<proteinExistence type="predicted"/>
<dbReference type="EMBL" id="BTGU01000019">
    <property type="protein sequence ID" value="GMN44802.1"/>
    <property type="molecule type" value="Genomic_DNA"/>
</dbReference>
<comment type="caution">
    <text evidence="2">The sequence shown here is derived from an EMBL/GenBank/DDBJ whole genome shotgun (WGS) entry which is preliminary data.</text>
</comment>
<organism evidence="2 3">
    <name type="scientific">Ficus carica</name>
    <name type="common">Common fig</name>
    <dbReference type="NCBI Taxonomy" id="3494"/>
    <lineage>
        <taxon>Eukaryota</taxon>
        <taxon>Viridiplantae</taxon>
        <taxon>Streptophyta</taxon>
        <taxon>Embryophyta</taxon>
        <taxon>Tracheophyta</taxon>
        <taxon>Spermatophyta</taxon>
        <taxon>Magnoliopsida</taxon>
        <taxon>eudicotyledons</taxon>
        <taxon>Gunneridae</taxon>
        <taxon>Pentapetalae</taxon>
        <taxon>rosids</taxon>
        <taxon>fabids</taxon>
        <taxon>Rosales</taxon>
        <taxon>Moraceae</taxon>
        <taxon>Ficeae</taxon>
        <taxon>Ficus</taxon>
    </lineage>
</organism>
<name>A0AA88D7S5_FICCA</name>
<evidence type="ECO:0000256" key="1">
    <source>
        <dbReference type="SAM" id="MobiDB-lite"/>
    </source>
</evidence>
<gene>
    <name evidence="2" type="ORF">TIFTF001_014001</name>
</gene>
<reference evidence="2" key="1">
    <citation type="submission" date="2023-07" db="EMBL/GenBank/DDBJ databases">
        <title>draft genome sequence of fig (Ficus carica).</title>
        <authorList>
            <person name="Takahashi T."/>
            <person name="Nishimura K."/>
        </authorList>
    </citation>
    <scope>NUCLEOTIDE SEQUENCE</scope>
</reference>
<dbReference type="Proteomes" id="UP001187192">
    <property type="component" value="Unassembled WGS sequence"/>
</dbReference>
<accession>A0AA88D7S5</accession>
<feature type="region of interest" description="Disordered" evidence="1">
    <location>
        <begin position="16"/>
        <end position="67"/>
    </location>
</feature>
<dbReference type="AlphaFoldDB" id="A0AA88D7S5"/>
<feature type="compositionally biased region" description="Polar residues" evidence="1">
    <location>
        <begin position="25"/>
        <end position="34"/>
    </location>
</feature>
<sequence length="107" mass="11653">MAATWEAEKPMEVEVKASAGCRQSPIPSLKTTSLLPDGSVDLSQRRPGRGRGMFDGPSPGRSRGRGKVYRSGLELSDLEQLKLELREAIGAAEASGERERIERTRVS</sequence>
<evidence type="ECO:0000313" key="2">
    <source>
        <dbReference type="EMBL" id="GMN44802.1"/>
    </source>
</evidence>
<protein>
    <submittedName>
        <fullName evidence="2">Uncharacterized protein</fullName>
    </submittedName>
</protein>
<keyword evidence="3" id="KW-1185">Reference proteome</keyword>
<evidence type="ECO:0000313" key="3">
    <source>
        <dbReference type="Proteomes" id="UP001187192"/>
    </source>
</evidence>
<dbReference type="Gramene" id="FCD_00020304-RA">
    <property type="protein sequence ID" value="FCD_00020304-RA:cds"/>
    <property type="gene ID" value="FCD_00020304"/>
</dbReference>